<dbReference type="Proteomes" id="UP001500200">
    <property type="component" value="Unassembled WGS sequence"/>
</dbReference>
<keyword evidence="2" id="KW-1185">Reference proteome</keyword>
<name>A0ABP9SFN7_9MICC</name>
<proteinExistence type="predicted"/>
<comment type="caution">
    <text evidence="1">The sequence shown here is derived from an EMBL/GenBank/DDBJ whole genome shotgun (WGS) entry which is preliminary data.</text>
</comment>
<sequence>MRAVSAQLVPESGELEIDFCGERYTPTRIEPFNIGREGDLAVDDNLYLHRRFLQISHLDGIWWLENVGARLSATISEASGGFQAWLSPGARIPLVFSETNIIFTAGSTSYEFSVLLHTPPFRREITVPATSSDTTVGPVVLTDSQRALIVALAEPLLRRSGDGVSSMPSSADAARRLGWSASRFNRKLDNVCDKLDKAGVRGLRGSNGNLALNRRPRLVEHAVMSQLVTAADLPLLERLREEDEG</sequence>
<evidence type="ECO:0000313" key="1">
    <source>
        <dbReference type="EMBL" id="GAA5194252.1"/>
    </source>
</evidence>
<accession>A0ABP9SFN7</accession>
<evidence type="ECO:0000313" key="2">
    <source>
        <dbReference type="Proteomes" id="UP001500200"/>
    </source>
</evidence>
<protein>
    <recommendedName>
        <fullName evidence="3">FHA domain-containing protein</fullName>
    </recommendedName>
</protein>
<evidence type="ECO:0008006" key="3">
    <source>
        <dbReference type="Google" id="ProtNLM"/>
    </source>
</evidence>
<gene>
    <name evidence="1" type="ORF">GCM10023346_21250</name>
</gene>
<organism evidence="1 2">
    <name type="scientific">Arthrobacter gyeryongensis</name>
    <dbReference type="NCBI Taxonomy" id="1650592"/>
    <lineage>
        <taxon>Bacteria</taxon>
        <taxon>Bacillati</taxon>
        <taxon>Actinomycetota</taxon>
        <taxon>Actinomycetes</taxon>
        <taxon>Micrococcales</taxon>
        <taxon>Micrococcaceae</taxon>
        <taxon>Arthrobacter</taxon>
    </lineage>
</organism>
<reference evidence="2" key="1">
    <citation type="journal article" date="2019" name="Int. J. Syst. Evol. Microbiol.">
        <title>The Global Catalogue of Microorganisms (GCM) 10K type strain sequencing project: providing services to taxonomists for standard genome sequencing and annotation.</title>
        <authorList>
            <consortium name="The Broad Institute Genomics Platform"/>
            <consortium name="The Broad Institute Genome Sequencing Center for Infectious Disease"/>
            <person name="Wu L."/>
            <person name="Ma J."/>
        </authorList>
    </citation>
    <scope>NUCLEOTIDE SEQUENCE [LARGE SCALE GENOMIC DNA]</scope>
    <source>
        <strain evidence="2">JCM 18514</strain>
    </source>
</reference>
<dbReference type="RefSeq" id="WP_425550510.1">
    <property type="nucleotide sequence ID" value="NZ_BAABKK010000012.1"/>
</dbReference>
<dbReference type="EMBL" id="BAABKK010000012">
    <property type="protein sequence ID" value="GAA5194252.1"/>
    <property type="molecule type" value="Genomic_DNA"/>
</dbReference>